<dbReference type="NCBIfam" id="NF003792">
    <property type="entry name" value="PRK05380.1"/>
    <property type="match status" value="1"/>
</dbReference>
<accession>A0A2J6Q315</accession>
<evidence type="ECO:0000256" key="11">
    <source>
        <dbReference type="ARBA" id="ARBA00070745"/>
    </source>
</evidence>
<keyword evidence="5 12" id="KW-0547">Nucleotide-binding</keyword>
<keyword evidence="6 12" id="KW-0067">ATP-binding</keyword>
<proteinExistence type="inferred from homology"/>
<comment type="pathway">
    <text evidence="1 12">Pyrimidine metabolism; CTP biosynthesis via de novo pathway; CTP from UDP: step 2/2.</text>
</comment>
<evidence type="ECO:0000256" key="7">
    <source>
        <dbReference type="ARBA" id="ARBA00022962"/>
    </source>
</evidence>
<keyword evidence="8 12" id="KW-0665">Pyrimidine biosynthesis</keyword>
<gene>
    <name evidence="15" type="ORF">NA56DRAFT_601401</name>
</gene>
<comment type="function">
    <text evidence="10 12">Catalyzes the ATP-dependent amination of UTP to CTP with either L-glutamine or ammonia as the source of nitrogen.</text>
</comment>
<evidence type="ECO:0000256" key="8">
    <source>
        <dbReference type="ARBA" id="ARBA00022975"/>
    </source>
</evidence>
<dbReference type="FunFam" id="3.40.50.300:FF:000207">
    <property type="entry name" value="CTP synthase"/>
    <property type="match status" value="1"/>
</dbReference>
<comment type="similarity">
    <text evidence="2 12">Belongs to the CTP synthase family.</text>
</comment>
<dbReference type="GO" id="GO:0005737">
    <property type="term" value="C:cytoplasm"/>
    <property type="evidence" value="ECO:0007669"/>
    <property type="project" value="TreeGrafter"/>
</dbReference>
<dbReference type="PANTHER" id="PTHR11550">
    <property type="entry name" value="CTP SYNTHASE"/>
    <property type="match status" value="1"/>
</dbReference>
<comment type="catalytic activity">
    <reaction evidence="9 12">
        <text>UTP + L-glutamine + ATP + H2O = CTP + L-glutamate + ADP + phosphate + 2 H(+)</text>
        <dbReference type="Rhea" id="RHEA:26426"/>
        <dbReference type="ChEBI" id="CHEBI:15377"/>
        <dbReference type="ChEBI" id="CHEBI:15378"/>
        <dbReference type="ChEBI" id="CHEBI:29985"/>
        <dbReference type="ChEBI" id="CHEBI:30616"/>
        <dbReference type="ChEBI" id="CHEBI:37563"/>
        <dbReference type="ChEBI" id="CHEBI:43474"/>
        <dbReference type="ChEBI" id="CHEBI:46398"/>
        <dbReference type="ChEBI" id="CHEBI:58359"/>
        <dbReference type="ChEBI" id="CHEBI:456216"/>
        <dbReference type="EC" id="6.3.4.2"/>
    </reaction>
</comment>
<organism evidence="15 16">
    <name type="scientific">Hyaloscypha hepaticicola</name>
    <dbReference type="NCBI Taxonomy" id="2082293"/>
    <lineage>
        <taxon>Eukaryota</taxon>
        <taxon>Fungi</taxon>
        <taxon>Dikarya</taxon>
        <taxon>Ascomycota</taxon>
        <taxon>Pezizomycotina</taxon>
        <taxon>Leotiomycetes</taxon>
        <taxon>Helotiales</taxon>
        <taxon>Hyaloscyphaceae</taxon>
        <taxon>Hyaloscypha</taxon>
    </lineage>
</organism>
<evidence type="ECO:0000256" key="2">
    <source>
        <dbReference type="ARBA" id="ARBA00007533"/>
    </source>
</evidence>
<dbReference type="UniPathway" id="UPA00159">
    <property type="reaction ID" value="UER00277"/>
</dbReference>
<sequence length="585" mass="64452">MKKYVLVSGGVISGVGKGIIASSSGLLLKTLGLRVTAIKIDPYLNIDAGTMSPREHGECFVLKDGGESDLDLGNYERYLGINLTKESNITTGKIYNHVLSEERKGTYLGKTVQVVPHITDAIQEWIERVAKVPADDSGEEPDVCIIELGGTVGDIESMPFVEALTQFRQKAGKGNFVNIHVSYVPVINGEEKSKPTQHSIRGALQAGLMPDLMACRCERPLAAETIQKIARSCHREVEQVIAVRDMQTVYQVPLLLEQQGLVNLLKGALQLDDLKIPPALADKGAALWKLWNKTVIPRMHLDLVDIAIVGKYVEAHDAYLSVVKSLEHSAMRCNKALRIKWVDSEHLEDSTQDSDPTKYHQAWLSVHSASGVVIPGGFGERGVEGMIKAATWTRTKRIPMLGICLGMQVAVIEAARNLCGKNNATSEEFEPLSEDSAIIFMPEGSRTEKGGTMRLGLRPTNFQPGSEHSKLRALYGLADVVEERHRHRYEVNPDYVQQLEEAGLDFVGKDDTGKRMEIVELKDHPWYVGVQYHPEYQSKVLDPSRPYLGFFAASAGCLDQITKELLQEADIPNGLPNGVGNGVHF</sequence>
<evidence type="ECO:0000256" key="5">
    <source>
        <dbReference type="ARBA" id="ARBA00022741"/>
    </source>
</evidence>
<keyword evidence="4 12" id="KW-0436">Ligase</keyword>
<evidence type="ECO:0000256" key="10">
    <source>
        <dbReference type="ARBA" id="ARBA00054275"/>
    </source>
</evidence>
<dbReference type="CDD" id="cd01746">
    <property type="entry name" value="GATase1_CTP_Synthase"/>
    <property type="match status" value="1"/>
</dbReference>
<keyword evidence="7 12" id="KW-0315">Glutamine amidotransferase</keyword>
<evidence type="ECO:0000313" key="16">
    <source>
        <dbReference type="Proteomes" id="UP000235672"/>
    </source>
</evidence>
<dbReference type="AlphaFoldDB" id="A0A2J6Q315"/>
<evidence type="ECO:0000259" key="13">
    <source>
        <dbReference type="Pfam" id="PF00117"/>
    </source>
</evidence>
<evidence type="ECO:0000256" key="1">
    <source>
        <dbReference type="ARBA" id="ARBA00005171"/>
    </source>
</evidence>
<dbReference type="STRING" id="1745343.A0A2J6Q315"/>
<evidence type="ECO:0000313" key="15">
    <source>
        <dbReference type="EMBL" id="PMD20677.1"/>
    </source>
</evidence>
<evidence type="ECO:0000259" key="14">
    <source>
        <dbReference type="Pfam" id="PF06418"/>
    </source>
</evidence>
<dbReference type="SUPFAM" id="SSF52317">
    <property type="entry name" value="Class I glutamine amidotransferase-like"/>
    <property type="match status" value="1"/>
</dbReference>
<dbReference type="CDD" id="cd03113">
    <property type="entry name" value="CTPS_N"/>
    <property type="match status" value="1"/>
</dbReference>
<dbReference type="GO" id="GO:0019856">
    <property type="term" value="P:pyrimidine nucleobase biosynthetic process"/>
    <property type="evidence" value="ECO:0007669"/>
    <property type="project" value="TreeGrafter"/>
</dbReference>
<feature type="domain" description="CTP synthase N-terminal" evidence="14">
    <location>
        <begin position="3"/>
        <end position="271"/>
    </location>
</feature>
<feature type="domain" description="Glutamine amidotransferase" evidence="13">
    <location>
        <begin position="316"/>
        <end position="545"/>
    </location>
</feature>
<dbReference type="InterPro" id="IPR033828">
    <property type="entry name" value="GATase1_CTP_Synthase"/>
</dbReference>
<dbReference type="PROSITE" id="PS51273">
    <property type="entry name" value="GATASE_TYPE_1"/>
    <property type="match status" value="1"/>
</dbReference>
<dbReference type="OrthoDB" id="1739076at2759"/>
<name>A0A2J6Q315_9HELO</name>
<evidence type="ECO:0000256" key="9">
    <source>
        <dbReference type="ARBA" id="ARBA00047781"/>
    </source>
</evidence>
<evidence type="ECO:0000256" key="12">
    <source>
        <dbReference type="RuleBase" id="RU810713"/>
    </source>
</evidence>
<dbReference type="InterPro" id="IPR017926">
    <property type="entry name" value="GATASE"/>
</dbReference>
<dbReference type="NCBIfam" id="TIGR00337">
    <property type="entry name" value="PyrG"/>
    <property type="match status" value="1"/>
</dbReference>
<reference evidence="15 16" key="1">
    <citation type="submission" date="2016-05" db="EMBL/GenBank/DDBJ databases">
        <title>A degradative enzymes factory behind the ericoid mycorrhizal symbiosis.</title>
        <authorList>
            <consortium name="DOE Joint Genome Institute"/>
            <person name="Martino E."/>
            <person name="Morin E."/>
            <person name="Grelet G."/>
            <person name="Kuo A."/>
            <person name="Kohler A."/>
            <person name="Daghino S."/>
            <person name="Barry K."/>
            <person name="Choi C."/>
            <person name="Cichocki N."/>
            <person name="Clum A."/>
            <person name="Copeland A."/>
            <person name="Hainaut M."/>
            <person name="Haridas S."/>
            <person name="Labutti K."/>
            <person name="Lindquist E."/>
            <person name="Lipzen A."/>
            <person name="Khouja H.-R."/>
            <person name="Murat C."/>
            <person name="Ohm R."/>
            <person name="Olson A."/>
            <person name="Spatafora J."/>
            <person name="Veneault-Fourrey C."/>
            <person name="Henrissat B."/>
            <person name="Grigoriev I."/>
            <person name="Martin F."/>
            <person name="Perotto S."/>
        </authorList>
    </citation>
    <scope>NUCLEOTIDE SEQUENCE [LARGE SCALE GENOMIC DNA]</scope>
    <source>
        <strain evidence="15 16">UAMH 7357</strain>
    </source>
</reference>
<dbReference type="PANTHER" id="PTHR11550:SF0">
    <property type="entry name" value="CTP SYNTHASE-RELATED"/>
    <property type="match status" value="1"/>
</dbReference>
<dbReference type="GO" id="GO:0097268">
    <property type="term" value="C:cytoophidium"/>
    <property type="evidence" value="ECO:0007669"/>
    <property type="project" value="TreeGrafter"/>
</dbReference>
<dbReference type="Pfam" id="PF06418">
    <property type="entry name" value="CTP_synth_N"/>
    <property type="match status" value="1"/>
</dbReference>
<dbReference type="Gene3D" id="3.40.50.880">
    <property type="match status" value="1"/>
</dbReference>
<dbReference type="InterPro" id="IPR017456">
    <property type="entry name" value="CTP_synthase_N"/>
</dbReference>
<dbReference type="GO" id="GO:0042802">
    <property type="term" value="F:identical protein binding"/>
    <property type="evidence" value="ECO:0007669"/>
    <property type="project" value="TreeGrafter"/>
</dbReference>
<dbReference type="GO" id="GO:0005524">
    <property type="term" value="F:ATP binding"/>
    <property type="evidence" value="ECO:0007669"/>
    <property type="project" value="UniProtKB-KW"/>
</dbReference>
<dbReference type="Gene3D" id="3.40.50.300">
    <property type="entry name" value="P-loop containing nucleotide triphosphate hydrolases"/>
    <property type="match status" value="1"/>
</dbReference>
<evidence type="ECO:0000256" key="3">
    <source>
        <dbReference type="ARBA" id="ARBA00012291"/>
    </source>
</evidence>
<dbReference type="SUPFAM" id="SSF52540">
    <property type="entry name" value="P-loop containing nucleoside triphosphate hydrolases"/>
    <property type="match status" value="1"/>
</dbReference>
<dbReference type="InterPro" id="IPR004468">
    <property type="entry name" value="CTP_synthase"/>
</dbReference>
<dbReference type="InterPro" id="IPR029062">
    <property type="entry name" value="Class_I_gatase-like"/>
</dbReference>
<evidence type="ECO:0000256" key="6">
    <source>
        <dbReference type="ARBA" id="ARBA00022840"/>
    </source>
</evidence>
<keyword evidence="16" id="KW-1185">Reference proteome</keyword>
<protein>
    <recommendedName>
        <fullName evidence="11 12">CTP synthase</fullName>
        <ecNumber evidence="3 12">6.3.4.2</ecNumber>
    </recommendedName>
    <alternativeName>
        <fullName evidence="12">UTP--ammonia ligase</fullName>
    </alternativeName>
</protein>
<dbReference type="Pfam" id="PF00117">
    <property type="entry name" value="GATase"/>
    <property type="match status" value="1"/>
</dbReference>
<dbReference type="GO" id="GO:0003883">
    <property type="term" value="F:CTP synthase activity"/>
    <property type="evidence" value="ECO:0007669"/>
    <property type="project" value="UniProtKB-UniRule"/>
</dbReference>
<dbReference type="EC" id="6.3.4.2" evidence="3 12"/>
<dbReference type="Proteomes" id="UP000235672">
    <property type="component" value="Unassembled WGS sequence"/>
</dbReference>
<dbReference type="GO" id="GO:0044210">
    <property type="term" value="P:'de novo' CTP biosynthetic process"/>
    <property type="evidence" value="ECO:0007669"/>
    <property type="project" value="UniProtKB-UniRule"/>
</dbReference>
<dbReference type="InterPro" id="IPR027417">
    <property type="entry name" value="P-loop_NTPase"/>
</dbReference>
<evidence type="ECO:0000256" key="4">
    <source>
        <dbReference type="ARBA" id="ARBA00022598"/>
    </source>
</evidence>
<dbReference type="FunFam" id="3.40.50.880:FF:000005">
    <property type="entry name" value="CTP synthase"/>
    <property type="match status" value="1"/>
</dbReference>
<dbReference type="EMBL" id="KZ613484">
    <property type="protein sequence ID" value="PMD20677.1"/>
    <property type="molecule type" value="Genomic_DNA"/>
</dbReference>